<feature type="compositionally biased region" description="Polar residues" evidence="1">
    <location>
        <begin position="286"/>
        <end position="345"/>
    </location>
</feature>
<dbReference type="Proteomes" id="UP000313359">
    <property type="component" value="Unassembled WGS sequence"/>
</dbReference>
<name>A0A5C2S4K5_9APHY</name>
<dbReference type="OrthoDB" id="2754335at2759"/>
<keyword evidence="3" id="KW-1185">Reference proteome</keyword>
<organism evidence="2 3">
    <name type="scientific">Lentinus tigrinus ALCF2SS1-6</name>
    <dbReference type="NCBI Taxonomy" id="1328759"/>
    <lineage>
        <taxon>Eukaryota</taxon>
        <taxon>Fungi</taxon>
        <taxon>Dikarya</taxon>
        <taxon>Basidiomycota</taxon>
        <taxon>Agaricomycotina</taxon>
        <taxon>Agaricomycetes</taxon>
        <taxon>Polyporales</taxon>
        <taxon>Polyporaceae</taxon>
        <taxon>Lentinus</taxon>
    </lineage>
</organism>
<gene>
    <name evidence="2" type="ORF">L227DRAFT_565083</name>
</gene>
<proteinExistence type="predicted"/>
<sequence length="345" mass="38504">MPVTIIPCPSPAVEKPLAQPQLIDVQQCRACSNPTLEPFVFDPDSRAWCDGDIVTLQESIHAPVDYLFGDHRPLGSTSRHLSTDLSSARGSTRGKARSAVLWRMVRGDRAMGNAPRTAMHPRYVLMGSYEGYDRYDRLPVVLKDYYALCVSPHGEIRPGGPHVHTTPEWQVHSIWLVAIPFQSDGYVSHRWKWKDAESVRQNDRGFRLEEDAQDRLRVIMDITTDKWGLACMNRPEFFKECKEEYKASIHLIISLKLFKNSDAWKRHLAKKDAEKADAEHGAIDEATTQKQQTSNSLNPGAPSTSLPRKPTWSRTNSASASGPGGSTNPTVQGNGTSTRLTLASK</sequence>
<evidence type="ECO:0000313" key="3">
    <source>
        <dbReference type="Proteomes" id="UP000313359"/>
    </source>
</evidence>
<dbReference type="AlphaFoldDB" id="A0A5C2S4K5"/>
<feature type="region of interest" description="Disordered" evidence="1">
    <location>
        <begin position="275"/>
        <end position="345"/>
    </location>
</feature>
<reference evidence="2" key="1">
    <citation type="journal article" date="2018" name="Genome Biol. Evol.">
        <title>Genomics and development of Lentinus tigrinus, a white-rot wood-decaying mushroom with dimorphic fruiting bodies.</title>
        <authorList>
            <person name="Wu B."/>
            <person name="Xu Z."/>
            <person name="Knudson A."/>
            <person name="Carlson A."/>
            <person name="Chen N."/>
            <person name="Kovaka S."/>
            <person name="LaButti K."/>
            <person name="Lipzen A."/>
            <person name="Pennachio C."/>
            <person name="Riley R."/>
            <person name="Schakwitz W."/>
            <person name="Umezawa K."/>
            <person name="Ohm R.A."/>
            <person name="Grigoriev I.V."/>
            <person name="Nagy L.G."/>
            <person name="Gibbons J."/>
            <person name="Hibbett D."/>
        </authorList>
    </citation>
    <scope>NUCLEOTIDE SEQUENCE [LARGE SCALE GENOMIC DNA]</scope>
    <source>
        <strain evidence="2">ALCF2SS1-6</strain>
    </source>
</reference>
<accession>A0A5C2S4K5</accession>
<evidence type="ECO:0000313" key="2">
    <source>
        <dbReference type="EMBL" id="RPD57869.1"/>
    </source>
</evidence>
<evidence type="ECO:0000256" key="1">
    <source>
        <dbReference type="SAM" id="MobiDB-lite"/>
    </source>
</evidence>
<protein>
    <submittedName>
        <fullName evidence="2">Uncharacterized protein</fullName>
    </submittedName>
</protein>
<dbReference type="EMBL" id="ML122278">
    <property type="protein sequence ID" value="RPD57869.1"/>
    <property type="molecule type" value="Genomic_DNA"/>
</dbReference>